<evidence type="ECO:0000313" key="1">
    <source>
        <dbReference type="EMBL" id="QFS49673.1"/>
    </source>
</evidence>
<protein>
    <submittedName>
        <fullName evidence="1">Uncharacterized protein</fullName>
    </submittedName>
</protein>
<keyword evidence="2" id="KW-1185">Reference proteome</keyword>
<accession>A0A5P8WA53</accession>
<name>A0A5P8WA53_9NOSO</name>
<proteinExistence type="predicted"/>
<evidence type="ECO:0000313" key="2">
    <source>
        <dbReference type="Proteomes" id="UP000326678"/>
    </source>
</evidence>
<organism evidence="1 2">
    <name type="scientific">Nostoc sphaeroides CCNUC1</name>
    <dbReference type="NCBI Taxonomy" id="2653204"/>
    <lineage>
        <taxon>Bacteria</taxon>
        <taxon>Bacillati</taxon>
        <taxon>Cyanobacteriota</taxon>
        <taxon>Cyanophyceae</taxon>
        <taxon>Nostocales</taxon>
        <taxon>Nostocaceae</taxon>
        <taxon>Nostoc</taxon>
    </lineage>
</organism>
<dbReference type="EMBL" id="CP045227">
    <property type="protein sequence ID" value="QFS49673.1"/>
    <property type="molecule type" value="Genomic_DNA"/>
</dbReference>
<dbReference type="KEGG" id="nsh:GXM_07167"/>
<dbReference type="AlphaFoldDB" id="A0A5P8WA53"/>
<gene>
    <name evidence="1" type="ORF">GXM_07167</name>
</gene>
<dbReference type="Proteomes" id="UP000326678">
    <property type="component" value="Chromosome Gxm2"/>
</dbReference>
<sequence length="37" mass="4229">MCGDFILLVGMQWAMLRWRNRPPDTVGELIGGLTPHF</sequence>
<reference evidence="1 2" key="1">
    <citation type="submission" date="2019-10" db="EMBL/GenBank/DDBJ databases">
        <title>Genomic and transcriptomic insights into the perfect genentic adaptation of a filamentous nitrogen-fixing cyanobacterium to rice fields.</title>
        <authorList>
            <person name="Chen Z."/>
        </authorList>
    </citation>
    <scope>NUCLEOTIDE SEQUENCE [LARGE SCALE GENOMIC DNA]</scope>
    <source>
        <strain evidence="1">CCNUC1</strain>
    </source>
</reference>